<evidence type="ECO:0000256" key="1">
    <source>
        <dbReference type="SAM" id="Phobius"/>
    </source>
</evidence>
<evidence type="ECO:0000313" key="2">
    <source>
        <dbReference type="Proteomes" id="UP000492821"/>
    </source>
</evidence>
<accession>A0A7E4W929</accession>
<keyword evidence="1" id="KW-1133">Transmembrane helix</keyword>
<name>A0A7E4W929_PANRE</name>
<feature type="transmembrane region" description="Helical" evidence="1">
    <location>
        <begin position="55"/>
        <end position="80"/>
    </location>
</feature>
<dbReference type="WBParaSite" id="Pan_g7612.t1">
    <property type="protein sequence ID" value="Pan_g7612.t1"/>
    <property type="gene ID" value="Pan_g7612"/>
</dbReference>
<feature type="transmembrane region" description="Helical" evidence="1">
    <location>
        <begin position="158"/>
        <end position="178"/>
    </location>
</feature>
<protein>
    <submittedName>
        <fullName evidence="3">Serpentine receptor class gamma</fullName>
    </submittedName>
</protein>
<feature type="transmembrane region" description="Helical" evidence="1">
    <location>
        <begin position="20"/>
        <end position="43"/>
    </location>
</feature>
<reference evidence="3" key="2">
    <citation type="submission" date="2020-10" db="UniProtKB">
        <authorList>
            <consortium name="WormBaseParasite"/>
        </authorList>
    </citation>
    <scope>IDENTIFICATION</scope>
</reference>
<feature type="transmembrane region" description="Helical" evidence="1">
    <location>
        <begin position="129"/>
        <end position="152"/>
    </location>
</feature>
<organism evidence="2 3">
    <name type="scientific">Panagrellus redivivus</name>
    <name type="common">Microworm</name>
    <dbReference type="NCBI Taxonomy" id="6233"/>
    <lineage>
        <taxon>Eukaryota</taxon>
        <taxon>Metazoa</taxon>
        <taxon>Ecdysozoa</taxon>
        <taxon>Nematoda</taxon>
        <taxon>Chromadorea</taxon>
        <taxon>Rhabditida</taxon>
        <taxon>Tylenchina</taxon>
        <taxon>Panagrolaimomorpha</taxon>
        <taxon>Panagrolaimoidea</taxon>
        <taxon>Panagrolaimidae</taxon>
        <taxon>Panagrellus</taxon>
    </lineage>
</organism>
<dbReference type="AlphaFoldDB" id="A0A7E4W929"/>
<keyword evidence="2" id="KW-1185">Reference proteome</keyword>
<sequence length="253" mass="29952">MDPNQLPLALLESGHQLLVWYSFEAVFNLITVINGIVMISAFMKFKYLHLYFRTVCINVFVVSILRSTFRFLIFTTAFIIRNPSPLPYFIVAAIFTNIAVNLSQTFVIIERLWSSLRVNVYESYKSRIVVLLFIILPFAIAFICQFLVFGVQVLPRHIFKWATIVLNSALWAWFYAFWQYTSWRNSKKRPSWKLNARYQQKENLEISVTMKWFGCYCSIQSLFVSANILWKAFDSRVQNYSRYGRRIYPLFRG</sequence>
<evidence type="ECO:0000313" key="3">
    <source>
        <dbReference type="WBParaSite" id="Pan_g7612.t1"/>
    </source>
</evidence>
<proteinExistence type="predicted"/>
<reference evidence="2" key="1">
    <citation type="journal article" date="2013" name="Genetics">
        <title>The draft genome and transcriptome of Panagrellus redivivus are shaped by the harsh demands of a free-living lifestyle.</title>
        <authorList>
            <person name="Srinivasan J."/>
            <person name="Dillman A.R."/>
            <person name="Macchietto M.G."/>
            <person name="Heikkinen L."/>
            <person name="Lakso M."/>
            <person name="Fracchia K.M."/>
            <person name="Antoshechkin I."/>
            <person name="Mortazavi A."/>
            <person name="Wong G."/>
            <person name="Sternberg P.W."/>
        </authorList>
    </citation>
    <scope>NUCLEOTIDE SEQUENCE [LARGE SCALE GENOMIC DNA]</scope>
    <source>
        <strain evidence="2">MT8872</strain>
    </source>
</reference>
<dbReference type="Proteomes" id="UP000492821">
    <property type="component" value="Unassembled WGS sequence"/>
</dbReference>
<keyword evidence="1" id="KW-0812">Transmembrane</keyword>
<keyword evidence="1" id="KW-0472">Membrane</keyword>
<feature type="transmembrane region" description="Helical" evidence="1">
    <location>
        <begin position="86"/>
        <end position="109"/>
    </location>
</feature>